<comment type="pathway">
    <text evidence="3">Amine and polyamine biosynthesis; ectoine biosynthesis; L-ectoine from L-aspartate 4-semialdehyde: step 1/3.</text>
</comment>
<dbReference type="InterPro" id="IPR015422">
    <property type="entry name" value="PyrdxlP-dep_Trfase_small"/>
</dbReference>
<reference evidence="16 17" key="2">
    <citation type="journal article" date="2016" name="Genome Announc.">
        <title>Complete Genome Sequence of Streptomyces ambofaciens DSM 40697, a Paradigm for Genome Plasticity Studies.</title>
        <authorList>
            <person name="Thibessard A."/>
            <person name="Leblond P."/>
        </authorList>
    </citation>
    <scope>NUCLEOTIDE SEQUENCE [LARGE SCALE GENOMIC DNA]</scope>
    <source>
        <strain evidence="16 17">DSM 40697</strain>
    </source>
</reference>
<evidence type="ECO:0000313" key="17">
    <source>
        <dbReference type="Proteomes" id="UP000076720"/>
    </source>
</evidence>
<gene>
    <name evidence="16" type="ORF">SAM40697_4992</name>
</gene>
<comment type="function">
    <text evidence="2">Catalyzes reversively the conversion of L-aspartate beta-semialdehyde (ASA) to L-2,4-diaminobutyrate (DABA) by transamination with L-glutamate.</text>
</comment>
<feature type="compositionally biased region" description="Low complexity" evidence="15">
    <location>
        <begin position="58"/>
        <end position="71"/>
    </location>
</feature>
<evidence type="ECO:0000256" key="13">
    <source>
        <dbReference type="ARBA" id="ARBA00049111"/>
    </source>
</evidence>
<name>A0ABN4PE67_STRAM</name>
<keyword evidence="9 14" id="KW-0663">Pyridoxal phosphate</keyword>
<accession>A0ABN4PE67</accession>
<evidence type="ECO:0000256" key="10">
    <source>
        <dbReference type="ARBA" id="ARBA00029744"/>
    </source>
</evidence>
<feature type="region of interest" description="Disordered" evidence="15">
    <location>
        <begin position="374"/>
        <end position="399"/>
    </location>
</feature>
<reference evidence="17" key="1">
    <citation type="submission" date="2015-10" db="EMBL/GenBank/DDBJ databases">
        <title>Complete genome sequence of Streptomyces ambofaciens DSM 40697.</title>
        <authorList>
            <person name="Thibessard A."/>
            <person name="Leblond P."/>
        </authorList>
    </citation>
    <scope>NUCLEOTIDE SEQUENCE [LARGE SCALE GENOMIC DNA]</scope>
    <source>
        <strain evidence="17">DSM 40697</strain>
    </source>
</reference>
<feature type="compositionally biased region" description="Low complexity" evidence="15">
    <location>
        <begin position="15"/>
        <end position="31"/>
    </location>
</feature>
<comment type="similarity">
    <text evidence="4 14">Belongs to the class-III pyridoxal-phosphate-dependent aminotransferase family.</text>
</comment>
<dbReference type="EMBL" id="CP012949">
    <property type="protein sequence ID" value="ANB08949.1"/>
    <property type="molecule type" value="Genomic_DNA"/>
</dbReference>
<evidence type="ECO:0000256" key="6">
    <source>
        <dbReference type="ARBA" id="ARBA00014798"/>
    </source>
</evidence>
<evidence type="ECO:0000256" key="11">
    <source>
        <dbReference type="ARBA" id="ARBA00030665"/>
    </source>
</evidence>
<evidence type="ECO:0000256" key="1">
    <source>
        <dbReference type="ARBA" id="ARBA00001933"/>
    </source>
</evidence>
<dbReference type="Gene3D" id="3.90.1150.10">
    <property type="entry name" value="Aspartate Aminotransferase, domain 1"/>
    <property type="match status" value="3"/>
</dbReference>
<comment type="cofactor">
    <cofactor evidence="1">
        <name>pyridoxal 5'-phosphate</name>
        <dbReference type="ChEBI" id="CHEBI:597326"/>
    </cofactor>
</comment>
<keyword evidence="17" id="KW-1185">Reference proteome</keyword>
<evidence type="ECO:0000256" key="3">
    <source>
        <dbReference type="ARBA" id="ARBA00004946"/>
    </source>
</evidence>
<feature type="compositionally biased region" description="Gly residues" evidence="15">
    <location>
        <begin position="32"/>
        <end position="41"/>
    </location>
</feature>
<feature type="region of interest" description="Disordered" evidence="15">
    <location>
        <begin position="1"/>
        <end position="71"/>
    </location>
</feature>
<dbReference type="InterPro" id="IPR015421">
    <property type="entry name" value="PyrdxlP-dep_Trfase_major"/>
</dbReference>
<dbReference type="PANTHER" id="PTHR43552:SF1">
    <property type="entry name" value="DIAMINOBUTYRATE--2-OXOGLUTARATE AMINOTRANSFERASE"/>
    <property type="match status" value="1"/>
</dbReference>
<proteinExistence type="inferred from homology"/>
<keyword evidence="8" id="KW-0808">Transferase</keyword>
<dbReference type="InterPro" id="IPR004637">
    <property type="entry name" value="Dat"/>
</dbReference>
<organism evidence="16 17">
    <name type="scientific">Streptomyces ambofaciens</name>
    <dbReference type="NCBI Taxonomy" id="1889"/>
    <lineage>
        <taxon>Bacteria</taxon>
        <taxon>Bacillati</taxon>
        <taxon>Actinomycetota</taxon>
        <taxon>Actinomycetes</taxon>
        <taxon>Kitasatosporales</taxon>
        <taxon>Streptomycetaceae</taxon>
        <taxon>Streptomyces</taxon>
    </lineage>
</organism>
<evidence type="ECO:0000256" key="14">
    <source>
        <dbReference type="RuleBase" id="RU003560"/>
    </source>
</evidence>
<dbReference type="Gene3D" id="3.40.640.10">
    <property type="entry name" value="Type I PLP-dependent aspartate aminotransferase-like (Major domain)"/>
    <property type="match status" value="2"/>
</dbReference>
<feature type="compositionally biased region" description="Gly residues" evidence="15">
    <location>
        <begin position="381"/>
        <end position="399"/>
    </location>
</feature>
<dbReference type="SUPFAM" id="SSF53383">
    <property type="entry name" value="PLP-dependent transferases"/>
    <property type="match status" value="1"/>
</dbReference>
<evidence type="ECO:0000313" key="16">
    <source>
        <dbReference type="EMBL" id="ANB08949.1"/>
    </source>
</evidence>
<dbReference type="Proteomes" id="UP000076720">
    <property type="component" value="Chromosome"/>
</dbReference>
<comment type="catalytic activity">
    <reaction evidence="13">
        <text>L-2,4-diaminobutanoate + 2-oxoglutarate = L-aspartate 4-semialdehyde + L-glutamate</text>
        <dbReference type="Rhea" id="RHEA:11160"/>
        <dbReference type="ChEBI" id="CHEBI:16810"/>
        <dbReference type="ChEBI" id="CHEBI:29985"/>
        <dbReference type="ChEBI" id="CHEBI:58761"/>
        <dbReference type="ChEBI" id="CHEBI:537519"/>
        <dbReference type="EC" id="2.6.1.76"/>
    </reaction>
</comment>
<dbReference type="InterPro" id="IPR015424">
    <property type="entry name" value="PyrdxlP-dep_Trfase"/>
</dbReference>
<dbReference type="PANTHER" id="PTHR43552">
    <property type="entry name" value="DIAMINOBUTYRATE--2-OXOGLUTARATE AMINOTRANSFERASE"/>
    <property type="match status" value="1"/>
</dbReference>
<dbReference type="EC" id="2.6.1.76" evidence="5"/>
<dbReference type="Pfam" id="PF00202">
    <property type="entry name" value="Aminotran_3"/>
    <property type="match status" value="2"/>
</dbReference>
<evidence type="ECO:0000256" key="2">
    <source>
        <dbReference type="ARBA" id="ARBA00002189"/>
    </source>
</evidence>
<evidence type="ECO:0000256" key="12">
    <source>
        <dbReference type="ARBA" id="ARBA00031476"/>
    </source>
</evidence>
<evidence type="ECO:0000256" key="15">
    <source>
        <dbReference type="SAM" id="MobiDB-lite"/>
    </source>
</evidence>
<protein>
    <recommendedName>
        <fullName evidence="6">Diaminobutyrate--2-oxoglutarate transaminase</fullName>
        <ecNumber evidence="5">2.6.1.76</ecNumber>
    </recommendedName>
    <alternativeName>
        <fullName evidence="11">DABA aminotransferase</fullName>
    </alternativeName>
    <alternativeName>
        <fullName evidence="12">Diaminobutyrate--2-oxoglutarate aminotransferase</fullName>
    </alternativeName>
    <alternativeName>
        <fullName evidence="10">L-2,4-diaminobutyric acid transaminase</fullName>
    </alternativeName>
</protein>
<evidence type="ECO:0000256" key="9">
    <source>
        <dbReference type="ARBA" id="ARBA00022898"/>
    </source>
</evidence>
<evidence type="ECO:0000256" key="8">
    <source>
        <dbReference type="ARBA" id="ARBA00022679"/>
    </source>
</evidence>
<sequence length="487" mass="49102">MSGRGPSCRGPPDTVARVRTAGRSGAVARSAYGGGASGGWNVGPVMTRPADEPPARAPSPRRSGPAREPSARTYAQALPVVPVRARGLTIEGADGRRYLDCASGAGALPLGHNHPVVLEAIRRVLDSGAPLQVMGLTTPVEDTFVTELLRTLPAGSAHRARVRFCGPAGAEPVATAVALVRAATGRTRVVALTESDHGAAAALSGPADAAQSPAGVIFEPVRGAAGVLPASDAWMRNLRRVTAERSVPLIADETETGVGWTGAFWAVEHGAVTPDVLVLSNAIGGSLPLAAVVYDDALHSGEPDAGAFRGNQLALAAGAATLAHVREHRLAEHAATLGARILTRLRGLAQEFRCVGEVRGRGLMIGIELVAPEGTHEMPGDGSGGGETGGGGSGHSAGVGNGAGGGAGAGRASGSAAVAAAVQRECLRRGLIVGLAGSARDVVRLLPPLITTEEQTSAVLDRLADALGAVERGWGGHALPRAARAAR</sequence>
<keyword evidence="7" id="KW-0032">Aminotransferase</keyword>
<evidence type="ECO:0000256" key="7">
    <source>
        <dbReference type="ARBA" id="ARBA00022576"/>
    </source>
</evidence>
<dbReference type="InterPro" id="IPR005814">
    <property type="entry name" value="Aminotrans_3"/>
</dbReference>
<evidence type="ECO:0000256" key="4">
    <source>
        <dbReference type="ARBA" id="ARBA00008954"/>
    </source>
</evidence>
<evidence type="ECO:0000256" key="5">
    <source>
        <dbReference type="ARBA" id="ARBA00013155"/>
    </source>
</evidence>